<proteinExistence type="predicted"/>
<reference evidence="2 3" key="1">
    <citation type="submission" date="2016-11" db="EMBL/GenBank/DDBJ databases">
        <authorList>
            <person name="Varghese N."/>
            <person name="Submissions S."/>
        </authorList>
    </citation>
    <scope>NUCLEOTIDE SEQUENCE [LARGE SCALE GENOMIC DNA]</scope>
    <source>
        <strain evidence="2 3">DSM 22613</strain>
    </source>
</reference>
<comment type="caution">
    <text evidence="2">The sequence shown here is derived from an EMBL/GenBank/DDBJ whole genome shotgun (WGS) entry which is preliminary data.</text>
</comment>
<dbReference type="InterPro" id="IPR022385">
    <property type="entry name" value="Rhs_assc_core"/>
</dbReference>
<dbReference type="NCBIfam" id="TIGR03696">
    <property type="entry name" value="Rhs_assc_core"/>
    <property type="match status" value="1"/>
</dbReference>
<feature type="domain" description="DUF6443" evidence="1">
    <location>
        <begin position="83"/>
        <end position="202"/>
    </location>
</feature>
<keyword evidence="3" id="KW-1185">Reference proteome</keyword>
<gene>
    <name evidence="2" type="ORF">SAMN05444364_10848</name>
</gene>
<dbReference type="InterPro" id="IPR050708">
    <property type="entry name" value="T6SS_VgrG/RHS"/>
</dbReference>
<dbReference type="EMBL" id="FQWA01000008">
    <property type="protein sequence ID" value="SHF75698.1"/>
    <property type="molecule type" value="Genomic_DNA"/>
</dbReference>
<organism evidence="2 3">
    <name type="scientific">Prevotella scopos JCM 17725</name>
    <dbReference type="NCBI Taxonomy" id="1236518"/>
    <lineage>
        <taxon>Bacteria</taxon>
        <taxon>Pseudomonadati</taxon>
        <taxon>Bacteroidota</taxon>
        <taxon>Bacteroidia</taxon>
        <taxon>Bacteroidales</taxon>
        <taxon>Prevotellaceae</taxon>
        <taxon>Prevotella</taxon>
    </lineage>
</organism>
<dbReference type="RefSeq" id="WP_234967200.1">
    <property type="nucleotide sequence ID" value="NZ_BAKP01000033.1"/>
</dbReference>
<evidence type="ECO:0000313" key="3">
    <source>
        <dbReference type="Proteomes" id="UP000184105"/>
    </source>
</evidence>
<evidence type="ECO:0000259" key="1">
    <source>
        <dbReference type="Pfam" id="PF20041"/>
    </source>
</evidence>
<accession>A0AAX2F2X9</accession>
<dbReference type="PANTHER" id="PTHR32305:SF15">
    <property type="entry name" value="PROTEIN RHSA-RELATED"/>
    <property type="match status" value="1"/>
</dbReference>
<dbReference type="Proteomes" id="UP000184105">
    <property type="component" value="Unassembled WGS sequence"/>
</dbReference>
<dbReference type="Pfam" id="PF20041">
    <property type="entry name" value="DUF6443"/>
    <property type="match status" value="1"/>
</dbReference>
<name>A0AAX2F2X9_9BACT</name>
<dbReference type="Gene3D" id="2.180.10.10">
    <property type="entry name" value="RHS repeat-associated core"/>
    <property type="match status" value="1"/>
</dbReference>
<dbReference type="PANTHER" id="PTHR32305">
    <property type="match status" value="1"/>
</dbReference>
<dbReference type="InterPro" id="IPR045619">
    <property type="entry name" value="DUF6443"/>
</dbReference>
<sequence>MKCNIKIGNCSTQHIIIVLLIIFFSSVHLSAAKAVLPIKSVLDIIEKKSCLDSVKINTDKHLTSLSNIRPFSSRIDENYTLERTMLNANGTKYIDKIVYYDGLGRPFETALKAASPSRSDIVTYQEYDGAGRQYKVWSPVPMAAHDGCSSQSTVQTASQSFYLDPMAYQEIIYEQSSLDRVSYTTGPGQAWYNAGRKVKNNYFTNTEKGSLACVLYVIQDDQQSILNKGFYPKSELVVIQTTDEDDHVNYEFKDKQGRVVLKRVMDGSKMLDTYFVYDDFGRLRYVLPPDASQRLSTANSSWNINHELLQQTAYYYQYDRRGNCVIKKLPGCKAILMKYDMADRLIFSQDGNQYEKKEWSLFLYDAFGRHVISAVCKLQTVPDVSNMVVLATFTGSGTIAGYTVNLNFTPIYLTSVDYYDDYRFINSLSTLEKVKIQYNAMIVGYDQQYIGGAKGLLTGKRIYSLDASDKYTITSYYYDDYGRMVQVHASNHLGGFEDEYTAYNFPGTIRQKLHIHTVPNKPVQKEVYSYTYDYVNRLLTTSHKLNDLPEKILLSNSYDEIGRLQKQSKATETSVYTYNVRDWLTGISGNFFSETLAYNTAVGGISPQVASYSGNISAMQWKAGMEKVIRGYQFRYDHINRLTHALYGEGNNITINDKYNEILTYDLMGNILTLRRHGKHDSGFGLIDKLAYKYNGNQLIKVTDAATTSVTSYGAFQFVDGADVENEYVYDANGNMTEDFNKKISKIEYNLLNLPSKLQFSFGHMAEYSYDGAGRKLSVTYKTSKTNLFVPMGSIVPPLSTNVALTLKTDYCGNMIYENGQLSKILTDVGYITLANSTPTYHYYLQDHLGNNRVVIDEHGQVEQVNHYYAFGGLMGESTGGGAQSYKYNGKELDRMHGLDWYDYGARHYDAVLGRWMCVDPLAEKFLQICSYNICLNNPIRFIDRTGKAAGDYITGDGTYLGSDGKDDQKLYVLKMSNKENIESYGKAKVNGLDKKIRDRIIKEKDISNKENFVEIDGSRRVRNEVVSKIGDNGLGGTSDNNNREYKLTFTRNDPETSVYCEMGDVGDPATKSTVSVSSGDYPDLVYIHTHPSGTNGNSYWIQGPSAADIDVASSTRYVISMRDKIVYIYNHTGILSKMQIDVYQNFGQVTRRGFREVSVTDQ</sequence>
<protein>
    <submittedName>
        <fullName evidence="2">RHS repeat-associated core domain-containing protein</fullName>
    </submittedName>
</protein>
<dbReference type="AlphaFoldDB" id="A0AAX2F2X9"/>
<evidence type="ECO:0000313" key="2">
    <source>
        <dbReference type="EMBL" id="SHF75698.1"/>
    </source>
</evidence>